<dbReference type="OMA" id="NYFAVIN"/>
<sequence>MHGKFFFSLLKIFFFFNAANLSQGNLIISNEKNEINYISINKNNINDYINVKENSFLFNISCRTSSVLNNIKGYFLNKIYPSWDLLEVFRYENVNSNDVEKMEKIIEKTWDRENKEFLLSTKKLIEKYEDDDLFILQIGLNSISSLILNKPENVIFIEENMDICKKYFLYKHNRCLLLSKGIEFYCKDKDDSSRNNDIYETLDLITKIYQSKNNKVINIIIINHKYPVALLYYLFPYLDSSTLIILMDNLNHKMKTAIFELYNFIGEAEFTKSFEKQYFNKYNMKNEKGKKNEAKEYQLDEDIYIYNKMKQSPFYIITLNPKIMLNPPENYYETFISNDYTSSYETEITRLINDIEKVLKSNEKFYNKHKIEVSNYFTIINEFEFDDDNYQLRNKLTDILISITTKFANTGGINEENYQFALLNLKKIFEIMLFYVYENSKFKAFFTPLIDFFNLYLNKNDPNYIIYQHLIYGLIKNSFEVTSYELKELLFLDILRDVSKKISKLSINEVIELVTKLNMILKKLRSREDIQHVMEYAKKYFNIDYVNYEL</sequence>
<dbReference type="Proteomes" id="UP000220797">
    <property type="component" value="Unassembled WGS sequence"/>
</dbReference>
<dbReference type="EMBL" id="CVMV01000070">
    <property type="protein sequence ID" value="CRG96644.1"/>
    <property type="molecule type" value="Genomic_DNA"/>
</dbReference>
<accession>A0A1J1H036</accession>
<evidence type="ECO:0000313" key="2">
    <source>
        <dbReference type="EMBL" id="CRG96644.1"/>
    </source>
</evidence>
<keyword evidence="1" id="KW-0732">Signal</keyword>
<feature type="chain" id="PRO_5009618950" evidence="1">
    <location>
        <begin position="25"/>
        <end position="550"/>
    </location>
</feature>
<gene>
    <name evidence="2" type="ORF">PGAL8A_00422400</name>
</gene>
<evidence type="ECO:0000256" key="1">
    <source>
        <dbReference type="SAM" id="SignalP"/>
    </source>
</evidence>
<dbReference type="VEuPathDB" id="PlasmoDB:PGAL8A_00422400"/>
<protein>
    <submittedName>
        <fullName evidence="2">Uncharacterized protein</fullName>
    </submittedName>
</protein>
<comment type="caution">
    <text evidence="2">The sequence shown here is derived from an EMBL/GenBank/DDBJ whole genome shotgun (WGS) entry which is preliminary data.</text>
</comment>
<dbReference type="OrthoDB" id="391686at2759"/>
<feature type="signal peptide" evidence="1">
    <location>
        <begin position="1"/>
        <end position="24"/>
    </location>
</feature>
<keyword evidence="3" id="KW-1185">Reference proteome</keyword>
<dbReference type="GeneID" id="39732756"/>
<dbReference type="AlphaFoldDB" id="A0A1J1H036"/>
<name>A0A1J1H036_PLAGA</name>
<evidence type="ECO:0000313" key="3">
    <source>
        <dbReference type="Proteomes" id="UP000220797"/>
    </source>
</evidence>
<proteinExistence type="predicted"/>
<dbReference type="RefSeq" id="XP_028529448.1">
    <property type="nucleotide sequence ID" value="XM_028672946.1"/>
</dbReference>
<reference evidence="2" key="1">
    <citation type="submission" date="2015-04" db="EMBL/GenBank/DDBJ databases">
        <authorList>
            <consortium name="Pathogen Informatics"/>
        </authorList>
    </citation>
    <scope>NUCLEOTIDE SEQUENCE [LARGE SCALE GENOMIC DNA]</scope>
    <source>
        <strain evidence="2">8A</strain>
    </source>
</reference>
<organism evidence="2 3">
    <name type="scientific">Plasmodium gallinaceum</name>
    <dbReference type="NCBI Taxonomy" id="5849"/>
    <lineage>
        <taxon>Eukaryota</taxon>
        <taxon>Sar</taxon>
        <taxon>Alveolata</taxon>
        <taxon>Apicomplexa</taxon>
        <taxon>Aconoidasida</taxon>
        <taxon>Haemosporida</taxon>
        <taxon>Plasmodiidae</taxon>
        <taxon>Plasmodium</taxon>
        <taxon>Plasmodium (Haemamoeba)</taxon>
    </lineage>
</organism>